<dbReference type="SUPFAM" id="SSF56281">
    <property type="entry name" value="Metallo-hydrolase/oxidoreductase"/>
    <property type="match status" value="1"/>
</dbReference>
<evidence type="ECO:0000313" key="1">
    <source>
        <dbReference type="EMBL" id="OGE54184.1"/>
    </source>
</evidence>
<organism evidence="1 2">
    <name type="scientific">Penicillium arizonense</name>
    <dbReference type="NCBI Taxonomy" id="1835702"/>
    <lineage>
        <taxon>Eukaryota</taxon>
        <taxon>Fungi</taxon>
        <taxon>Dikarya</taxon>
        <taxon>Ascomycota</taxon>
        <taxon>Pezizomycotina</taxon>
        <taxon>Eurotiomycetes</taxon>
        <taxon>Eurotiomycetidae</taxon>
        <taxon>Eurotiales</taxon>
        <taxon>Aspergillaceae</taxon>
        <taxon>Penicillium</taxon>
    </lineage>
</organism>
<dbReference type="PANTHER" id="PTHR13754">
    <property type="entry name" value="METALLO-BETA-LACTAMASE SUPERFAMILY PROTEIN"/>
    <property type="match status" value="1"/>
</dbReference>
<proteinExistence type="predicted"/>
<name>A0A1F5LLU7_PENAI</name>
<keyword evidence="2" id="KW-1185">Reference proteome</keyword>
<reference evidence="1 2" key="1">
    <citation type="journal article" date="2016" name="Sci. Rep.">
        <title>Penicillium arizonense, a new, genome sequenced fungal species, reveals a high chemical diversity in secreted metabolites.</title>
        <authorList>
            <person name="Grijseels S."/>
            <person name="Nielsen J.C."/>
            <person name="Randelovic M."/>
            <person name="Nielsen J."/>
            <person name="Nielsen K.F."/>
            <person name="Workman M."/>
            <person name="Frisvad J.C."/>
        </authorList>
    </citation>
    <scope>NUCLEOTIDE SEQUENCE [LARGE SCALE GENOMIC DNA]</scope>
    <source>
        <strain evidence="1 2">CBS 141311</strain>
    </source>
</reference>
<dbReference type="GeneID" id="34575016"/>
<dbReference type="Gene3D" id="3.60.15.10">
    <property type="entry name" value="Ribonuclease Z/Hydroxyacylglutathione hydrolase-like"/>
    <property type="match status" value="1"/>
</dbReference>
<dbReference type="RefSeq" id="XP_022489621.1">
    <property type="nucleotide sequence ID" value="XM_022630282.1"/>
</dbReference>
<dbReference type="InterPro" id="IPR041712">
    <property type="entry name" value="DHPS-like_MBL-fold"/>
</dbReference>
<dbReference type="AlphaFoldDB" id="A0A1F5LLU7"/>
<dbReference type="InterPro" id="IPR036866">
    <property type="entry name" value="RibonucZ/Hydroxyglut_hydro"/>
</dbReference>
<protein>
    <recommendedName>
        <fullName evidence="3">Metallo-beta-lactamase domain-containing protein</fullName>
    </recommendedName>
</protein>
<dbReference type="EMBL" id="LXJU01000006">
    <property type="protein sequence ID" value="OGE54184.1"/>
    <property type="molecule type" value="Genomic_DNA"/>
</dbReference>
<dbReference type="OrthoDB" id="1470350at2759"/>
<dbReference type="PANTHER" id="PTHR13754:SF13">
    <property type="entry name" value="METALLO-BETA-LACTAMASE SUPERFAMILY PROTEIN (AFU_ORTHOLOGUE AFUA_3G07630)"/>
    <property type="match status" value="1"/>
</dbReference>
<evidence type="ECO:0008006" key="3">
    <source>
        <dbReference type="Google" id="ProtNLM"/>
    </source>
</evidence>
<dbReference type="CDD" id="cd07713">
    <property type="entry name" value="DHPS-like_MBL-fold"/>
    <property type="match status" value="1"/>
</dbReference>
<dbReference type="STRING" id="1835702.A0A1F5LLU7"/>
<dbReference type="GO" id="GO:0016740">
    <property type="term" value="F:transferase activity"/>
    <property type="evidence" value="ECO:0007669"/>
    <property type="project" value="TreeGrafter"/>
</dbReference>
<sequence>MDLLNPVRHDPFSEESVDIPAVNLEEVDSLEAIVIIDNELDPLSPAAPNTVRVTGNLGTIALSSRHTLTDRGEACKELRLEDVCCAAHGLSILVTATKGDKSHTILFDAGPEEDAWERNVKRLRPNLSSVEVVQLSHWHRDHSGGLLRAIRMINEARQAENRSDELVLDLHPDRPVYRGIALPEHIISLEADPTFEELESAGSFVDKRSEPHTVLDGFFLVSGEIPRVTPYETGLRNAVRYDPDENDWFSDESITDERSLICNLKGKGLVVFTGCSHAGVVNTSKHAVQLTGGTVPLHAVVGGFHLAMSEPDHIESTVTDLKKLDPAVLMPGHCSGWRAKFAIEKHMPGSMVPCTVGSRIAF</sequence>
<accession>A0A1F5LLU7</accession>
<gene>
    <name evidence="1" type="ORF">PENARI_c006G04072</name>
</gene>
<evidence type="ECO:0000313" key="2">
    <source>
        <dbReference type="Proteomes" id="UP000177622"/>
    </source>
</evidence>
<dbReference type="Proteomes" id="UP000177622">
    <property type="component" value="Unassembled WGS sequence"/>
</dbReference>
<comment type="caution">
    <text evidence="1">The sequence shown here is derived from an EMBL/GenBank/DDBJ whole genome shotgun (WGS) entry which is preliminary data.</text>
</comment>
<dbReference type="InterPro" id="IPR052926">
    <property type="entry name" value="Metallo-beta-lactamase_dom"/>
</dbReference>